<dbReference type="GO" id="GO:0008237">
    <property type="term" value="F:metallopeptidase activity"/>
    <property type="evidence" value="ECO:0007669"/>
    <property type="project" value="InterPro"/>
</dbReference>
<dbReference type="AlphaFoldDB" id="A0AAW9RT85"/>
<dbReference type="InterPro" id="IPR024079">
    <property type="entry name" value="MetalloPept_cat_dom_sf"/>
</dbReference>
<comment type="caution">
    <text evidence="2">The sequence shown here is derived from an EMBL/GenBank/DDBJ whole genome shotgun (WGS) entry which is preliminary data.</text>
</comment>
<dbReference type="Pfam" id="PF13688">
    <property type="entry name" value="Reprolysin_5"/>
    <property type="match status" value="1"/>
</dbReference>
<dbReference type="RefSeq" id="WP_340329858.1">
    <property type="nucleotide sequence ID" value="NZ_JAZHOF010000004.1"/>
</dbReference>
<evidence type="ECO:0000256" key="1">
    <source>
        <dbReference type="SAM" id="MobiDB-lite"/>
    </source>
</evidence>
<name>A0AAW9RT85_9HYPH</name>
<dbReference type="Proteomes" id="UP001378188">
    <property type="component" value="Unassembled WGS sequence"/>
</dbReference>
<reference evidence="2 3" key="1">
    <citation type="submission" date="2024-02" db="EMBL/GenBank/DDBJ databases">
        <title>Genome analysis and characterization of Microbaculum marinisediminis sp. nov., isolated from marine sediment.</title>
        <authorList>
            <person name="Du Z.-J."/>
            <person name="Ye Y.-Q."/>
            <person name="Zhang Z.-R."/>
            <person name="Yuan S.-M."/>
            <person name="Zhang X.-Y."/>
        </authorList>
    </citation>
    <scope>NUCLEOTIDE SEQUENCE [LARGE SCALE GENOMIC DNA]</scope>
    <source>
        <strain evidence="2 3">SDUM1044001</strain>
    </source>
</reference>
<dbReference type="SUPFAM" id="SSF55486">
    <property type="entry name" value="Metalloproteases ('zincins'), catalytic domain"/>
    <property type="match status" value="1"/>
</dbReference>
<feature type="region of interest" description="Disordered" evidence="1">
    <location>
        <begin position="396"/>
        <end position="443"/>
    </location>
</feature>
<organism evidence="2 3">
    <name type="scientific">Microbaculum marinum</name>
    <dbReference type="NCBI Taxonomy" id="1764581"/>
    <lineage>
        <taxon>Bacteria</taxon>
        <taxon>Pseudomonadati</taxon>
        <taxon>Pseudomonadota</taxon>
        <taxon>Alphaproteobacteria</taxon>
        <taxon>Hyphomicrobiales</taxon>
        <taxon>Tepidamorphaceae</taxon>
        <taxon>Microbaculum</taxon>
    </lineage>
</organism>
<dbReference type="Gene3D" id="3.40.390.10">
    <property type="entry name" value="Collagenase (Catalytic Domain)"/>
    <property type="match status" value="1"/>
</dbReference>
<keyword evidence="3" id="KW-1185">Reference proteome</keyword>
<dbReference type="EMBL" id="JAZHOF010000004">
    <property type="protein sequence ID" value="MEJ8572164.1"/>
    <property type="molecule type" value="Genomic_DNA"/>
</dbReference>
<sequence length="443" mass="47390">MAIEAGAKALRNADRMSRPRLFAVVAVTFAAIAFGTPASAAGLLEPIPRAESEAVVTQASPQTVRRQLVRIDAGYMEATVAPRGADKTPDRLEMAPEAGAVRLELFPEVSLTVDRNSLKKASGGGYIWSGSIRGGDGGYAVLVIKNGRVTAQIQTGSKLYRIAPVAGDIHGVDELDPGAFPPDTAVSPPAPPDQGMTVPELTNPEALTRVRVLFPYTKAAQQQSGGIAADIDLAVSLMNLAARNGGARVRYKLAGKLKVRRYSEGSFSEDLAAVSAGKGKFRSTRKKRNAAKADIVVLLRSSGSFCGLGWYIENPNASTADYGFNVTAINCISNHSVAHETGHNSGLEHDRYQLVTYEGQPEPPNTKYNFGYTNLKADVRSVMAYNAECGDKQPDRSCPRVPMFSSSKKKYEGAKLGQRRGRKGAADASRRLNETRAGVASYR</sequence>
<evidence type="ECO:0000313" key="2">
    <source>
        <dbReference type="EMBL" id="MEJ8572164.1"/>
    </source>
</evidence>
<evidence type="ECO:0000313" key="3">
    <source>
        <dbReference type="Proteomes" id="UP001378188"/>
    </source>
</evidence>
<accession>A0AAW9RT85</accession>
<feature type="compositionally biased region" description="Basic and acidic residues" evidence="1">
    <location>
        <begin position="424"/>
        <end position="434"/>
    </location>
</feature>
<gene>
    <name evidence="2" type="ORF">V3328_11810</name>
</gene>
<protein>
    <submittedName>
        <fullName evidence="2">M12 family metallo-peptidase</fullName>
    </submittedName>
</protein>
<proteinExistence type="predicted"/>